<keyword evidence="4 10" id="KW-0812">Transmembrane</keyword>
<reference evidence="16" key="1">
    <citation type="journal article" date="2019" name="Int. J. Syst. Evol. Microbiol.">
        <title>The Global Catalogue of Microorganisms (GCM) 10K type strain sequencing project: providing services to taxonomists for standard genome sequencing and annotation.</title>
        <authorList>
            <consortium name="The Broad Institute Genomics Platform"/>
            <consortium name="The Broad Institute Genome Sequencing Center for Infectious Disease"/>
            <person name="Wu L."/>
            <person name="Ma J."/>
        </authorList>
    </citation>
    <scope>NUCLEOTIDE SEQUENCE [LARGE SCALE GENOMIC DNA]</scope>
    <source>
        <strain evidence="16">KCTC 42280</strain>
    </source>
</reference>
<keyword evidence="2 10" id="KW-0813">Transport</keyword>
<evidence type="ECO:0000256" key="2">
    <source>
        <dbReference type="ARBA" id="ARBA00022448"/>
    </source>
</evidence>
<feature type="chain" id="PRO_5045121867" evidence="12">
    <location>
        <begin position="31"/>
        <end position="641"/>
    </location>
</feature>
<evidence type="ECO:0000256" key="1">
    <source>
        <dbReference type="ARBA" id="ARBA00004571"/>
    </source>
</evidence>
<dbReference type="PANTHER" id="PTHR30069">
    <property type="entry name" value="TONB-DEPENDENT OUTER MEMBRANE RECEPTOR"/>
    <property type="match status" value="1"/>
</dbReference>
<evidence type="ECO:0000256" key="11">
    <source>
        <dbReference type="RuleBase" id="RU003357"/>
    </source>
</evidence>
<keyword evidence="8 10" id="KW-0472">Membrane</keyword>
<dbReference type="RefSeq" id="WP_189581789.1">
    <property type="nucleotide sequence ID" value="NZ_BMZR01000001.1"/>
</dbReference>
<dbReference type="PANTHER" id="PTHR30069:SF53">
    <property type="entry name" value="COLICIN I RECEPTOR-RELATED"/>
    <property type="match status" value="1"/>
</dbReference>
<evidence type="ECO:0000259" key="13">
    <source>
        <dbReference type="Pfam" id="PF00593"/>
    </source>
</evidence>
<keyword evidence="15" id="KW-0675">Receptor</keyword>
<comment type="similarity">
    <text evidence="10 11">Belongs to the TonB-dependent receptor family.</text>
</comment>
<dbReference type="Pfam" id="PF00593">
    <property type="entry name" value="TonB_dep_Rec_b-barrel"/>
    <property type="match status" value="1"/>
</dbReference>
<evidence type="ECO:0000256" key="8">
    <source>
        <dbReference type="ARBA" id="ARBA00023136"/>
    </source>
</evidence>
<feature type="signal peptide" evidence="12">
    <location>
        <begin position="1"/>
        <end position="30"/>
    </location>
</feature>
<evidence type="ECO:0000256" key="7">
    <source>
        <dbReference type="ARBA" id="ARBA00023077"/>
    </source>
</evidence>
<keyword evidence="3 10" id="KW-1134">Transmembrane beta strand</keyword>
<evidence type="ECO:0000256" key="3">
    <source>
        <dbReference type="ARBA" id="ARBA00022452"/>
    </source>
</evidence>
<keyword evidence="5 12" id="KW-0732">Signal</keyword>
<dbReference type="SUPFAM" id="SSF56935">
    <property type="entry name" value="Porins"/>
    <property type="match status" value="1"/>
</dbReference>
<evidence type="ECO:0000256" key="5">
    <source>
        <dbReference type="ARBA" id="ARBA00022729"/>
    </source>
</evidence>
<dbReference type="PROSITE" id="PS52016">
    <property type="entry name" value="TONB_DEPENDENT_REC_3"/>
    <property type="match status" value="1"/>
</dbReference>
<dbReference type="Gene3D" id="2.170.130.10">
    <property type="entry name" value="TonB-dependent receptor, plug domain"/>
    <property type="match status" value="1"/>
</dbReference>
<keyword evidence="7 11" id="KW-0798">TonB box</keyword>
<evidence type="ECO:0000256" key="6">
    <source>
        <dbReference type="ARBA" id="ARBA00023065"/>
    </source>
</evidence>
<comment type="caution">
    <text evidence="15">The sequence shown here is derived from an EMBL/GenBank/DDBJ whole genome shotgun (WGS) entry which is preliminary data.</text>
</comment>
<keyword evidence="16" id="KW-1185">Reference proteome</keyword>
<dbReference type="InterPro" id="IPR039426">
    <property type="entry name" value="TonB-dep_rcpt-like"/>
</dbReference>
<feature type="domain" description="TonB-dependent receptor-like beta-barrel" evidence="13">
    <location>
        <begin position="206"/>
        <end position="614"/>
    </location>
</feature>
<gene>
    <name evidence="15" type="primary">btuB</name>
    <name evidence="15" type="ORF">GCM10016272_07230</name>
</gene>
<comment type="subcellular location">
    <subcellularLocation>
        <location evidence="1 10">Cell outer membrane</location>
        <topology evidence="1 10">Multi-pass membrane protein</topology>
    </subcellularLocation>
</comment>
<protein>
    <submittedName>
        <fullName evidence="15">TonB-dependent vitamin B12 receptor</fullName>
    </submittedName>
</protein>
<dbReference type="InterPro" id="IPR037066">
    <property type="entry name" value="Plug_dom_sf"/>
</dbReference>
<dbReference type="InterPro" id="IPR036942">
    <property type="entry name" value="Beta-barrel_TonB_sf"/>
</dbReference>
<sequence>MLLTRSSSSTYLRCCILSALGVFAVNTAMAVTPSDPDLETVNDSELPQVELDKIVVTATRTPTKTSNVIAQTRVIDSEELRRYQGQTVLEALKRQPGISHYTSGGMGTVSNLYMRGYDGKQILVLIDGIRYSSLSTGNSALNLLPADQIDRIEILYGASGSSIYGADAMGGVIQVFTKGSNVDQSSMSVTAGVGSNDQYLYGASAQFVNDTGTALSLSASHNETDGINATLPDPSNEYAPYNKDDDGFESDNFSIALNQRINDQLSVGASALYSESTTYFDNGAAENVYSDQETGAAQAFVDWRYQPGASVKLQYGHSIDNIDTETYSSNYDTEQDQVSLVGQHALPIGTGIYGAEYLNQSIDTTDYDVDDRDVTSAFLGYVLANNQFDAQANLRYDDNSQYGDETTYNLGGALHISPNLRIGASYAKGFRAPSFNDLYSPFGGNAELTPETSDNYEAFIEYDTPIQSTRLTGYHNKVDDLISYVASPTPSNPYAGSSENVDEAKIEGLTLTSDWIVDNYLFGGSYDYQQAEDNSGGSNDGNFLAIRPEHKGLIYLGYRLSSFDIRAEYEYVGDYYSNVANAESQFVDHYGLFNISGNYQLTDSLTMAARLDNITNEKYITLPGYDTDGINYFTSLTYNWY</sequence>
<evidence type="ECO:0000313" key="15">
    <source>
        <dbReference type="EMBL" id="GHD28202.1"/>
    </source>
</evidence>
<dbReference type="Pfam" id="PF07715">
    <property type="entry name" value="Plug"/>
    <property type="match status" value="1"/>
</dbReference>
<organism evidence="15 16">
    <name type="scientific">Psychrobacter glaciei</name>
    <dbReference type="NCBI Taxonomy" id="619771"/>
    <lineage>
        <taxon>Bacteria</taxon>
        <taxon>Pseudomonadati</taxon>
        <taxon>Pseudomonadota</taxon>
        <taxon>Gammaproteobacteria</taxon>
        <taxon>Moraxellales</taxon>
        <taxon>Moraxellaceae</taxon>
        <taxon>Psychrobacter</taxon>
    </lineage>
</organism>
<proteinExistence type="inferred from homology"/>
<dbReference type="InterPro" id="IPR000531">
    <property type="entry name" value="Beta-barrel_TonB"/>
</dbReference>
<name>A0ABQ3GN87_9GAMM</name>
<dbReference type="Gene3D" id="2.40.170.20">
    <property type="entry name" value="TonB-dependent receptor, beta-barrel domain"/>
    <property type="match status" value="1"/>
</dbReference>
<keyword evidence="6" id="KW-0406">Ion transport</keyword>
<feature type="domain" description="TonB-dependent receptor plug" evidence="14">
    <location>
        <begin position="67"/>
        <end position="172"/>
    </location>
</feature>
<dbReference type="Proteomes" id="UP000610203">
    <property type="component" value="Unassembled WGS sequence"/>
</dbReference>
<evidence type="ECO:0000313" key="16">
    <source>
        <dbReference type="Proteomes" id="UP000610203"/>
    </source>
</evidence>
<evidence type="ECO:0000256" key="10">
    <source>
        <dbReference type="PROSITE-ProRule" id="PRU01360"/>
    </source>
</evidence>
<accession>A0ABQ3GN87</accession>
<evidence type="ECO:0000259" key="14">
    <source>
        <dbReference type="Pfam" id="PF07715"/>
    </source>
</evidence>
<evidence type="ECO:0000256" key="4">
    <source>
        <dbReference type="ARBA" id="ARBA00022692"/>
    </source>
</evidence>
<dbReference type="InterPro" id="IPR012910">
    <property type="entry name" value="Plug_dom"/>
</dbReference>
<dbReference type="EMBL" id="BMZR01000001">
    <property type="protein sequence ID" value="GHD28202.1"/>
    <property type="molecule type" value="Genomic_DNA"/>
</dbReference>
<dbReference type="CDD" id="cd01347">
    <property type="entry name" value="ligand_gated_channel"/>
    <property type="match status" value="1"/>
</dbReference>
<evidence type="ECO:0000256" key="12">
    <source>
        <dbReference type="SAM" id="SignalP"/>
    </source>
</evidence>
<evidence type="ECO:0000256" key="9">
    <source>
        <dbReference type="ARBA" id="ARBA00023237"/>
    </source>
</evidence>
<keyword evidence="9 10" id="KW-0998">Cell outer membrane</keyword>